<gene>
    <name evidence="2" type="ORF">G7K_2758-t1</name>
</gene>
<accession>A0A0E9NGP8</accession>
<dbReference type="Proteomes" id="UP000033140">
    <property type="component" value="Unassembled WGS sequence"/>
</dbReference>
<evidence type="ECO:0000313" key="2">
    <source>
        <dbReference type="EMBL" id="GAO48585.1"/>
    </source>
</evidence>
<feature type="compositionally biased region" description="Polar residues" evidence="1">
    <location>
        <begin position="1"/>
        <end position="27"/>
    </location>
</feature>
<sequence>MHEAASRNTQNTHSLRTTHNLQQCSLDPSSARLWLPPPPSPAQQPSQPSPVSSSPPVPSQPKPNPLSMQP</sequence>
<feature type="region of interest" description="Disordered" evidence="1">
    <location>
        <begin position="1"/>
        <end position="70"/>
    </location>
</feature>
<evidence type="ECO:0000256" key="1">
    <source>
        <dbReference type="SAM" id="MobiDB-lite"/>
    </source>
</evidence>
<proteinExistence type="predicted"/>
<organism evidence="2 3">
    <name type="scientific">Saitoella complicata (strain BCRC 22490 / CBS 7301 / JCM 7358 / NBRC 10748 / NRRL Y-17804)</name>
    <dbReference type="NCBI Taxonomy" id="698492"/>
    <lineage>
        <taxon>Eukaryota</taxon>
        <taxon>Fungi</taxon>
        <taxon>Dikarya</taxon>
        <taxon>Ascomycota</taxon>
        <taxon>Taphrinomycotina</taxon>
        <taxon>Taphrinomycotina incertae sedis</taxon>
        <taxon>Saitoella</taxon>
    </lineage>
</organism>
<feature type="compositionally biased region" description="Low complexity" evidence="1">
    <location>
        <begin position="43"/>
        <end position="52"/>
    </location>
</feature>
<reference evidence="2 3" key="3">
    <citation type="journal article" date="2015" name="Genome Announc.">
        <title>Draft Genome Sequence of the Archiascomycetous Yeast Saitoella complicata.</title>
        <authorList>
            <person name="Yamauchi K."/>
            <person name="Kondo S."/>
            <person name="Hamamoto M."/>
            <person name="Takahashi Y."/>
            <person name="Ogura Y."/>
            <person name="Hayashi T."/>
            <person name="Nishida H."/>
        </authorList>
    </citation>
    <scope>NUCLEOTIDE SEQUENCE [LARGE SCALE GENOMIC DNA]</scope>
    <source>
        <strain evidence="2 3">NRRL Y-17804</strain>
    </source>
</reference>
<protein>
    <submittedName>
        <fullName evidence="2">Uncharacterized protein</fullName>
    </submittedName>
</protein>
<keyword evidence="3" id="KW-1185">Reference proteome</keyword>
<comment type="caution">
    <text evidence="2">The sequence shown here is derived from an EMBL/GenBank/DDBJ whole genome shotgun (WGS) entry which is preliminary data.</text>
</comment>
<reference evidence="2 3" key="1">
    <citation type="journal article" date="2011" name="J. Gen. Appl. Microbiol.">
        <title>Draft genome sequencing of the enigmatic yeast Saitoella complicata.</title>
        <authorList>
            <person name="Nishida H."/>
            <person name="Hamamoto M."/>
            <person name="Sugiyama J."/>
        </authorList>
    </citation>
    <scope>NUCLEOTIDE SEQUENCE [LARGE SCALE GENOMIC DNA]</scope>
    <source>
        <strain evidence="2 3">NRRL Y-17804</strain>
    </source>
</reference>
<name>A0A0E9NGP8_SAICN</name>
<reference evidence="2 3" key="2">
    <citation type="journal article" date="2014" name="J. Gen. Appl. Microbiol.">
        <title>The early diverging ascomycetous budding yeast Saitoella complicata has three histone deacetylases belonging to the Clr6, Hos2, and Rpd3 lineages.</title>
        <authorList>
            <person name="Nishida H."/>
            <person name="Matsumoto T."/>
            <person name="Kondo S."/>
            <person name="Hamamoto M."/>
            <person name="Yoshikawa H."/>
        </authorList>
    </citation>
    <scope>NUCLEOTIDE SEQUENCE [LARGE SCALE GENOMIC DNA]</scope>
    <source>
        <strain evidence="2 3">NRRL Y-17804</strain>
    </source>
</reference>
<dbReference type="EMBL" id="BACD03000015">
    <property type="protein sequence ID" value="GAO48585.1"/>
    <property type="molecule type" value="Genomic_DNA"/>
</dbReference>
<feature type="compositionally biased region" description="Pro residues" evidence="1">
    <location>
        <begin position="53"/>
        <end position="64"/>
    </location>
</feature>
<dbReference type="AlphaFoldDB" id="A0A0E9NGP8"/>
<evidence type="ECO:0000313" key="3">
    <source>
        <dbReference type="Proteomes" id="UP000033140"/>
    </source>
</evidence>